<dbReference type="Proteomes" id="UP001165740">
    <property type="component" value="Chromosome 13"/>
</dbReference>
<gene>
    <name evidence="4" type="primary">LOC106073534</name>
</gene>
<dbReference type="InterPro" id="IPR003609">
    <property type="entry name" value="Pan_app"/>
</dbReference>
<feature type="domain" description="Apple" evidence="2">
    <location>
        <begin position="56"/>
        <end position="136"/>
    </location>
</feature>
<feature type="region of interest" description="Disordered" evidence="1">
    <location>
        <begin position="207"/>
        <end position="359"/>
    </location>
</feature>
<evidence type="ECO:0000313" key="3">
    <source>
        <dbReference type="Proteomes" id="UP001165740"/>
    </source>
</evidence>
<feature type="compositionally biased region" description="Low complexity" evidence="1">
    <location>
        <begin position="137"/>
        <end position="175"/>
    </location>
</feature>
<dbReference type="RefSeq" id="XP_055863332.1">
    <property type="nucleotide sequence ID" value="XM_056007357.1"/>
</dbReference>
<accession>A0A9W2YKU4</accession>
<dbReference type="AlphaFoldDB" id="A0A9W2YKU4"/>
<evidence type="ECO:0000259" key="2">
    <source>
        <dbReference type="PROSITE" id="PS50948"/>
    </source>
</evidence>
<proteinExistence type="predicted"/>
<organism evidence="3 4">
    <name type="scientific">Biomphalaria glabrata</name>
    <name type="common">Bloodfluke planorb</name>
    <name type="synonym">Freshwater snail</name>
    <dbReference type="NCBI Taxonomy" id="6526"/>
    <lineage>
        <taxon>Eukaryota</taxon>
        <taxon>Metazoa</taxon>
        <taxon>Spiralia</taxon>
        <taxon>Lophotrochozoa</taxon>
        <taxon>Mollusca</taxon>
        <taxon>Gastropoda</taxon>
        <taxon>Heterobranchia</taxon>
        <taxon>Euthyneura</taxon>
        <taxon>Panpulmonata</taxon>
        <taxon>Hygrophila</taxon>
        <taxon>Lymnaeoidea</taxon>
        <taxon>Planorbidae</taxon>
        <taxon>Biomphalaria</taxon>
    </lineage>
</organism>
<evidence type="ECO:0000256" key="1">
    <source>
        <dbReference type="SAM" id="MobiDB-lite"/>
    </source>
</evidence>
<evidence type="ECO:0000313" key="4">
    <source>
        <dbReference type="RefSeq" id="XP_055863332.1"/>
    </source>
</evidence>
<dbReference type="OMA" id="IECASQC"/>
<sequence length="846" mass="92243">MITMTCTLYSMNWFQRFVCCWLSILLLNTFFQTLTLGSSDNGHRVAKSDFKSFKNCEHNYTFRGEILNSTVRSVRSEIECASQCLGNSLCAAYNLIKLSNARFSLKSCEILSNSATNCKDLQETPLSKYKFLFRTNSGNDNGNSGNNGNDNSVNNGNDNNVNNGNDNNVNNGNDNSETSGNGNNKKEIDATTLMSTPLTTVNTYVPSTTLSTTTSTPKTTTSPTTTATTSTSSSYTTTAGITTTTTPTTASVSSSTTTLSKITTTSSVTTSSSTTLTSSTATTTPKTTTTSTVTTPSTTTSAVTTPSTTASTSSTSTTTPKITTTSTVTTPSTTTSTVTTTSPTTSTSSSSTRSSLTTSDTATCSSKWFTTSSSSNPLVELTSASQNGSAMIVQYYDTSSKRTWSTVAREYTVTSTQFCVQLTVNLLTNSWRTLNDTTQWIFRQVCTTGVMDEYTVSGVSQKKNVDVTWSYRRNTASAADSLINLNNGDIVQGNRAKYQQLVRNGSSLSVLLHDSNNGLGKKEDTSISQSFSVYQNPPLLLQDGDETFGAFNVLSFGKRTSSSKPHLQLNSFNTEGKDYTEGYDLDTFSSLFFTQTNYKQSWILDPCWSLVHSSTTSTSRISTSASLLSAVRAGKRIKVSVTEDDKQSVYSEADQILITSSGVVVAQLISLYTKDFKLEKDGAWYLYFIHSNGQQCRYEIPFSESTVRSTDCSQVNINWYAETRVPEVVYKTDTTGKVLLGSKANLRTVGDLRVMVQLPNDNNLERYLTLETTELDSELNFSALSMRNLRSTYESSSYMKLDSSCLGVAYLVTTDSKVATRYWRPGRLTSDTVSEQSANVTWFMTK</sequence>
<name>A0A9W2YKU4_BIOGL</name>
<feature type="region of interest" description="Disordered" evidence="1">
    <location>
        <begin position="137"/>
        <end position="187"/>
    </location>
</feature>
<reference evidence="4" key="1">
    <citation type="submission" date="2025-08" db="UniProtKB">
        <authorList>
            <consortium name="RefSeq"/>
        </authorList>
    </citation>
    <scope>IDENTIFICATION</scope>
</reference>
<keyword evidence="3" id="KW-1185">Reference proteome</keyword>
<protein>
    <submittedName>
        <fullName evidence="4">Uncharacterized protein LOC106073534</fullName>
    </submittedName>
</protein>
<dbReference type="OrthoDB" id="10376171at2759"/>
<dbReference type="GeneID" id="106073534"/>
<dbReference type="PROSITE" id="PS50948">
    <property type="entry name" value="PAN"/>
    <property type="match status" value="1"/>
</dbReference>